<evidence type="ECO:0000313" key="2">
    <source>
        <dbReference type="Proteomes" id="UP000824120"/>
    </source>
</evidence>
<dbReference type="Proteomes" id="UP000824120">
    <property type="component" value="Chromosome 1"/>
</dbReference>
<sequence>MKKHNSRVPITYNWQCNCRIEEFQSCRGSNQQYDNSYNELFSQFKVARELRGKKRSPPPPDPNKILHVHLRVRQQQRPKGVAALSRTILSRRSRFIRQLRKLKI</sequence>
<protein>
    <submittedName>
        <fullName evidence="1">Uncharacterized protein</fullName>
    </submittedName>
</protein>
<proteinExistence type="predicted"/>
<evidence type="ECO:0000313" key="1">
    <source>
        <dbReference type="EMBL" id="KAG5630843.1"/>
    </source>
</evidence>
<comment type="caution">
    <text evidence="1">The sequence shown here is derived from an EMBL/GenBank/DDBJ whole genome shotgun (WGS) entry which is preliminary data.</text>
</comment>
<name>A0A9J6B2L2_SOLCO</name>
<organism evidence="1 2">
    <name type="scientific">Solanum commersonii</name>
    <name type="common">Commerson's wild potato</name>
    <name type="synonym">Commerson's nightshade</name>
    <dbReference type="NCBI Taxonomy" id="4109"/>
    <lineage>
        <taxon>Eukaryota</taxon>
        <taxon>Viridiplantae</taxon>
        <taxon>Streptophyta</taxon>
        <taxon>Embryophyta</taxon>
        <taxon>Tracheophyta</taxon>
        <taxon>Spermatophyta</taxon>
        <taxon>Magnoliopsida</taxon>
        <taxon>eudicotyledons</taxon>
        <taxon>Gunneridae</taxon>
        <taxon>Pentapetalae</taxon>
        <taxon>asterids</taxon>
        <taxon>lamiids</taxon>
        <taxon>Solanales</taxon>
        <taxon>Solanaceae</taxon>
        <taxon>Solanoideae</taxon>
        <taxon>Solaneae</taxon>
        <taxon>Solanum</taxon>
    </lineage>
</organism>
<dbReference type="AlphaFoldDB" id="A0A9J6B2L2"/>
<gene>
    <name evidence="1" type="ORF">H5410_002560</name>
</gene>
<dbReference type="EMBL" id="JACXVP010000001">
    <property type="protein sequence ID" value="KAG5630843.1"/>
    <property type="molecule type" value="Genomic_DNA"/>
</dbReference>
<accession>A0A9J6B2L2</accession>
<reference evidence="1 2" key="1">
    <citation type="submission" date="2020-09" db="EMBL/GenBank/DDBJ databases">
        <title>De no assembly of potato wild relative species, Solanum commersonii.</title>
        <authorList>
            <person name="Cho K."/>
        </authorList>
    </citation>
    <scope>NUCLEOTIDE SEQUENCE [LARGE SCALE GENOMIC DNA]</scope>
    <source>
        <strain evidence="1">LZ3.2</strain>
        <tissue evidence="1">Leaf</tissue>
    </source>
</reference>
<keyword evidence="2" id="KW-1185">Reference proteome</keyword>